<evidence type="ECO:0000256" key="1">
    <source>
        <dbReference type="SAM" id="MobiDB-lite"/>
    </source>
</evidence>
<dbReference type="Proteomes" id="UP000298030">
    <property type="component" value="Unassembled WGS sequence"/>
</dbReference>
<protein>
    <submittedName>
        <fullName evidence="2">Uncharacterized protein</fullName>
    </submittedName>
</protein>
<organism evidence="2 3">
    <name type="scientific">Coprinellus micaceus</name>
    <name type="common">Glistening ink-cap mushroom</name>
    <name type="synonym">Coprinus micaceus</name>
    <dbReference type="NCBI Taxonomy" id="71717"/>
    <lineage>
        <taxon>Eukaryota</taxon>
        <taxon>Fungi</taxon>
        <taxon>Dikarya</taxon>
        <taxon>Basidiomycota</taxon>
        <taxon>Agaricomycotina</taxon>
        <taxon>Agaricomycetes</taxon>
        <taxon>Agaricomycetidae</taxon>
        <taxon>Agaricales</taxon>
        <taxon>Agaricineae</taxon>
        <taxon>Psathyrellaceae</taxon>
        <taxon>Coprinellus</taxon>
    </lineage>
</organism>
<proteinExistence type="predicted"/>
<sequence length="443" mass="49073">MRTHAEAAGGASNTGLGVSLNRKFTIFARLLALRALIEVLKAEVAALVDEASNSKSFARCSIIAFLILGLDASESRIDDEEAAARVAEACRLLGVGVPRSAPDPVEESEDPTSPASDGSFPTPAVADPDEELISEFDDVWNRRHSRPHARWLPGEYFPEGEIFWDAEQQDDDLGMSQDEWLERACTTLKASLGPTNTLARFLAGLNGRASSFLLKLRRVTVTQQGWIPTSGSDLPKTYPPRPPAVDAYYWEMLVQNAAASAQHRPNPGIPTPKPNQRRLLAYGTQDQRRFVNDCAFYVAQARAEGPQAELDFRQAFLTRFLELWPDTECRNRPDAESLNDNRDKALCYDLGWAALASADVPPRLHWRAVFQLRAKEWLAEALWEATHPPDSDEEDLVEGSCAEAPIDVDMLEDEDDESSVGYSEGELVLYGLDSDEEEYAVYG</sequence>
<accession>A0A4Y7S5Y6</accession>
<dbReference type="AlphaFoldDB" id="A0A4Y7S5Y6"/>
<comment type="caution">
    <text evidence="2">The sequence shown here is derived from an EMBL/GenBank/DDBJ whole genome shotgun (WGS) entry which is preliminary data.</text>
</comment>
<evidence type="ECO:0000313" key="2">
    <source>
        <dbReference type="EMBL" id="TEB16777.1"/>
    </source>
</evidence>
<reference evidence="2 3" key="1">
    <citation type="journal article" date="2019" name="Nat. Ecol. Evol.">
        <title>Megaphylogeny resolves global patterns of mushroom evolution.</title>
        <authorList>
            <person name="Varga T."/>
            <person name="Krizsan K."/>
            <person name="Foldi C."/>
            <person name="Dima B."/>
            <person name="Sanchez-Garcia M."/>
            <person name="Sanchez-Ramirez S."/>
            <person name="Szollosi G.J."/>
            <person name="Szarkandi J.G."/>
            <person name="Papp V."/>
            <person name="Albert L."/>
            <person name="Andreopoulos W."/>
            <person name="Angelini C."/>
            <person name="Antonin V."/>
            <person name="Barry K.W."/>
            <person name="Bougher N.L."/>
            <person name="Buchanan P."/>
            <person name="Buyck B."/>
            <person name="Bense V."/>
            <person name="Catcheside P."/>
            <person name="Chovatia M."/>
            <person name="Cooper J."/>
            <person name="Damon W."/>
            <person name="Desjardin D."/>
            <person name="Finy P."/>
            <person name="Geml J."/>
            <person name="Haridas S."/>
            <person name="Hughes K."/>
            <person name="Justo A."/>
            <person name="Karasinski D."/>
            <person name="Kautmanova I."/>
            <person name="Kiss B."/>
            <person name="Kocsube S."/>
            <person name="Kotiranta H."/>
            <person name="LaButti K.M."/>
            <person name="Lechner B.E."/>
            <person name="Liimatainen K."/>
            <person name="Lipzen A."/>
            <person name="Lukacs Z."/>
            <person name="Mihaltcheva S."/>
            <person name="Morgado L.N."/>
            <person name="Niskanen T."/>
            <person name="Noordeloos M.E."/>
            <person name="Ohm R.A."/>
            <person name="Ortiz-Santana B."/>
            <person name="Ovrebo C."/>
            <person name="Racz N."/>
            <person name="Riley R."/>
            <person name="Savchenko A."/>
            <person name="Shiryaev A."/>
            <person name="Soop K."/>
            <person name="Spirin V."/>
            <person name="Szebenyi C."/>
            <person name="Tomsovsky M."/>
            <person name="Tulloss R.E."/>
            <person name="Uehling J."/>
            <person name="Grigoriev I.V."/>
            <person name="Vagvolgyi C."/>
            <person name="Papp T."/>
            <person name="Martin F.M."/>
            <person name="Miettinen O."/>
            <person name="Hibbett D.S."/>
            <person name="Nagy L.G."/>
        </authorList>
    </citation>
    <scope>NUCLEOTIDE SEQUENCE [LARGE SCALE GENOMIC DNA]</scope>
    <source>
        <strain evidence="2 3">FP101781</strain>
    </source>
</reference>
<feature type="region of interest" description="Disordered" evidence="1">
    <location>
        <begin position="97"/>
        <end position="127"/>
    </location>
</feature>
<evidence type="ECO:0000313" key="3">
    <source>
        <dbReference type="Proteomes" id="UP000298030"/>
    </source>
</evidence>
<dbReference type="EMBL" id="QPFP01000320">
    <property type="protein sequence ID" value="TEB16777.1"/>
    <property type="molecule type" value="Genomic_DNA"/>
</dbReference>
<gene>
    <name evidence="2" type="ORF">FA13DRAFT_1720790</name>
</gene>
<keyword evidence="3" id="KW-1185">Reference proteome</keyword>
<name>A0A4Y7S5Y6_COPMI</name>